<organism evidence="2 3">
    <name type="scientific">Phycicoccus flavus</name>
    <dbReference type="NCBI Taxonomy" id="2502783"/>
    <lineage>
        <taxon>Bacteria</taxon>
        <taxon>Bacillati</taxon>
        <taxon>Actinomycetota</taxon>
        <taxon>Actinomycetes</taxon>
        <taxon>Micrococcales</taxon>
        <taxon>Intrasporangiaceae</taxon>
        <taxon>Phycicoccus</taxon>
    </lineage>
</organism>
<evidence type="ECO:0000256" key="1">
    <source>
        <dbReference type="SAM" id="MobiDB-lite"/>
    </source>
</evidence>
<dbReference type="Proteomes" id="UP000287866">
    <property type="component" value="Unassembled WGS sequence"/>
</dbReference>
<gene>
    <name evidence="2" type="ORF">EPD83_018240</name>
</gene>
<proteinExistence type="predicted"/>
<dbReference type="AlphaFoldDB" id="A0A8T6R7L0"/>
<reference evidence="2" key="1">
    <citation type="submission" date="2020-03" db="EMBL/GenBank/DDBJ databases">
        <title>Phycicoccus flavus sp. nov., a novel endophytic actinobacterium isolated from branch of Kandelia candel.</title>
        <authorList>
            <person name="Tuo L."/>
        </authorList>
    </citation>
    <scope>NUCLEOTIDE SEQUENCE</scope>
    <source>
        <strain evidence="2">CMS6Z-2</strain>
    </source>
</reference>
<comment type="caution">
    <text evidence="2">The sequence shown here is derived from an EMBL/GenBank/DDBJ whole genome shotgun (WGS) entry which is preliminary data.</text>
</comment>
<feature type="region of interest" description="Disordered" evidence="1">
    <location>
        <begin position="1"/>
        <end position="106"/>
    </location>
</feature>
<dbReference type="RefSeq" id="WP_205859602.1">
    <property type="nucleotide sequence ID" value="NZ_SAYU02000088.1"/>
</dbReference>
<name>A0A8T6R7L0_9MICO</name>
<protein>
    <submittedName>
        <fullName evidence="2">Uncharacterized protein</fullName>
    </submittedName>
</protein>
<feature type="non-terminal residue" evidence="2">
    <location>
        <position position="1"/>
    </location>
</feature>
<feature type="compositionally biased region" description="Basic and acidic residues" evidence="1">
    <location>
        <begin position="56"/>
        <end position="66"/>
    </location>
</feature>
<dbReference type="EMBL" id="SAYU02000088">
    <property type="protein sequence ID" value="NHA69977.1"/>
    <property type="molecule type" value="Genomic_DNA"/>
</dbReference>
<feature type="compositionally biased region" description="Basic and acidic residues" evidence="1">
    <location>
        <begin position="1"/>
        <end position="48"/>
    </location>
</feature>
<sequence length="106" mass="11996">VQADDVDRWRAAGRPGRREEPFDQDDAHDLVDSDDDVRAMADERPRDDGDADPFDSWEHPSEDDGPRWVGRHRRPPAASGGADDGHDPDAAREIPLYPPSDWVDRR</sequence>
<accession>A0A8T6R7L0</accession>
<keyword evidence="3" id="KW-1185">Reference proteome</keyword>
<evidence type="ECO:0000313" key="2">
    <source>
        <dbReference type="EMBL" id="NHA69977.1"/>
    </source>
</evidence>
<evidence type="ECO:0000313" key="3">
    <source>
        <dbReference type="Proteomes" id="UP000287866"/>
    </source>
</evidence>
<feature type="compositionally biased region" description="Basic and acidic residues" evidence="1">
    <location>
        <begin position="83"/>
        <end position="92"/>
    </location>
</feature>